<evidence type="ECO:0000313" key="1">
    <source>
        <dbReference type="EMBL" id="VTR91339.1"/>
    </source>
</evidence>
<dbReference type="Proteomes" id="UP000464178">
    <property type="component" value="Chromosome"/>
</dbReference>
<dbReference type="InterPro" id="IPR011944">
    <property type="entry name" value="Steroid_delta5-4_isomerase"/>
</dbReference>
<name>A0A6P2CR29_9BACT</name>
<dbReference type="Pfam" id="PF07366">
    <property type="entry name" value="SnoaL"/>
    <property type="match status" value="1"/>
</dbReference>
<sequence length="136" mass="14812">MRTVREVMVAWGEAWNGHDADALAALYHDDAVNHQVAFGAPRVGREAMREDFRAFFAAFPDSYTHVEVTLIDGARAAVEWVGGATWTGPFAGRAPTGAPFALRGCGFFVIVDGKIKAQRGYVDRATWFGQLGLPII</sequence>
<organism evidence="1 2">
    <name type="scientific">Gemmata massiliana</name>
    <dbReference type="NCBI Taxonomy" id="1210884"/>
    <lineage>
        <taxon>Bacteria</taxon>
        <taxon>Pseudomonadati</taxon>
        <taxon>Planctomycetota</taxon>
        <taxon>Planctomycetia</taxon>
        <taxon>Gemmatales</taxon>
        <taxon>Gemmataceae</taxon>
        <taxon>Gemmata</taxon>
    </lineage>
</organism>
<dbReference type="PANTHER" id="PTHR38436:SF1">
    <property type="entry name" value="ESTER CYCLASE"/>
    <property type="match status" value="1"/>
</dbReference>
<reference evidence="1 2" key="1">
    <citation type="submission" date="2019-05" db="EMBL/GenBank/DDBJ databases">
        <authorList>
            <consortium name="Science for Life Laboratories"/>
        </authorList>
    </citation>
    <scope>NUCLEOTIDE SEQUENCE [LARGE SCALE GENOMIC DNA]</scope>
    <source>
        <strain evidence="1">Soil9</strain>
    </source>
</reference>
<dbReference type="PANTHER" id="PTHR38436">
    <property type="entry name" value="POLYKETIDE CYCLASE SNOAL-LIKE DOMAIN"/>
    <property type="match status" value="1"/>
</dbReference>
<evidence type="ECO:0008006" key="3">
    <source>
        <dbReference type="Google" id="ProtNLM"/>
    </source>
</evidence>
<dbReference type="InterPro" id="IPR032710">
    <property type="entry name" value="NTF2-like_dom_sf"/>
</dbReference>
<keyword evidence="2" id="KW-1185">Reference proteome</keyword>
<dbReference type="Gene3D" id="3.10.450.50">
    <property type="match status" value="1"/>
</dbReference>
<dbReference type="NCBIfam" id="TIGR02246">
    <property type="entry name" value="SgcJ/EcaC family oxidoreductase"/>
    <property type="match status" value="1"/>
</dbReference>
<dbReference type="KEGG" id="gms:SOIL9_63750"/>
<dbReference type="SUPFAM" id="SSF54427">
    <property type="entry name" value="NTF2-like"/>
    <property type="match status" value="1"/>
</dbReference>
<dbReference type="RefSeq" id="WP_162666347.1">
    <property type="nucleotide sequence ID" value="NZ_LR593886.1"/>
</dbReference>
<dbReference type="AlphaFoldDB" id="A0A6P2CR29"/>
<accession>A0A6P2CR29</accession>
<gene>
    <name evidence="1" type="ORF">SOIL9_63750</name>
</gene>
<dbReference type="InterPro" id="IPR009959">
    <property type="entry name" value="Cyclase_SnoaL-like"/>
</dbReference>
<protein>
    <recommendedName>
        <fullName evidence="3">SnoaL-like domain-containing protein</fullName>
    </recommendedName>
</protein>
<proteinExistence type="predicted"/>
<dbReference type="EMBL" id="LR593886">
    <property type="protein sequence ID" value="VTR91339.1"/>
    <property type="molecule type" value="Genomic_DNA"/>
</dbReference>
<dbReference type="GO" id="GO:0030638">
    <property type="term" value="P:polyketide metabolic process"/>
    <property type="evidence" value="ECO:0007669"/>
    <property type="project" value="InterPro"/>
</dbReference>
<evidence type="ECO:0000313" key="2">
    <source>
        <dbReference type="Proteomes" id="UP000464178"/>
    </source>
</evidence>